<protein>
    <recommendedName>
        <fullName evidence="3">Tetratricopeptide repeat-containing protein</fullName>
    </recommendedName>
</protein>
<name>A0A1M4YF33_9CLOT</name>
<accession>A0A1M4YF33</accession>
<evidence type="ECO:0000313" key="1">
    <source>
        <dbReference type="EMBL" id="SHF04223.1"/>
    </source>
</evidence>
<dbReference type="Gene3D" id="1.25.40.10">
    <property type="entry name" value="Tetratricopeptide repeat domain"/>
    <property type="match status" value="1"/>
</dbReference>
<dbReference type="STRING" id="1533.SAMN05443638_12714"/>
<proteinExistence type="predicted"/>
<dbReference type="Proteomes" id="UP000184035">
    <property type="component" value="Unassembled WGS sequence"/>
</dbReference>
<dbReference type="SUPFAM" id="SSF48452">
    <property type="entry name" value="TPR-like"/>
    <property type="match status" value="1"/>
</dbReference>
<gene>
    <name evidence="1" type="ORF">SAMN05443638_12714</name>
</gene>
<dbReference type="EMBL" id="FQVM01000027">
    <property type="protein sequence ID" value="SHF04223.1"/>
    <property type="molecule type" value="Genomic_DNA"/>
</dbReference>
<dbReference type="RefSeq" id="WP_072897222.1">
    <property type="nucleotide sequence ID" value="NZ_FQVM01000027.1"/>
</dbReference>
<dbReference type="InterPro" id="IPR011990">
    <property type="entry name" value="TPR-like_helical_dom_sf"/>
</dbReference>
<dbReference type="AlphaFoldDB" id="A0A1M4YF33"/>
<evidence type="ECO:0008006" key="3">
    <source>
        <dbReference type="Google" id="ProtNLM"/>
    </source>
</evidence>
<organism evidence="1 2">
    <name type="scientific">Clostridium fallax</name>
    <dbReference type="NCBI Taxonomy" id="1533"/>
    <lineage>
        <taxon>Bacteria</taxon>
        <taxon>Bacillati</taxon>
        <taxon>Bacillota</taxon>
        <taxon>Clostridia</taxon>
        <taxon>Eubacteriales</taxon>
        <taxon>Clostridiaceae</taxon>
        <taxon>Clostridium</taxon>
    </lineage>
</organism>
<evidence type="ECO:0000313" key="2">
    <source>
        <dbReference type="Proteomes" id="UP000184035"/>
    </source>
</evidence>
<keyword evidence="2" id="KW-1185">Reference proteome</keyword>
<sequence>MTKSAEIIDILTEALKYENLLKNGSNLFNSIFKLINKKKIPSFIIDRITEIINDYSNKYPLNLENYIIYENCALLLSLCEKYQESLKLFLSICKLPLDMYYKNKIYCNSVKCHMRLGNYKKAINLCNFCIKNIHYLDQDTAFNCHFNLALCYKNIMDYDKSLEEIQNIEYFFNMSKFNIFDTLLLKANLLAEKNYTDSAMAIYNLIFNSSSKSSHKLIITCHIMEIYINSNDVYLLKKSLRNIKNYIKSDDNFCSRRYYQFVYYSMLKGYCFIEDYNKSSECIINILNNAIKATNYKYIDKVFQEMVKFYSKIPSKDYLKIKNLFNKIMSSDNFYNKKTIKEFLY</sequence>
<reference evidence="1 2" key="1">
    <citation type="submission" date="2016-11" db="EMBL/GenBank/DDBJ databases">
        <authorList>
            <person name="Jaros S."/>
            <person name="Januszkiewicz K."/>
            <person name="Wedrychowicz H."/>
        </authorList>
    </citation>
    <scope>NUCLEOTIDE SEQUENCE [LARGE SCALE GENOMIC DNA]</scope>
    <source>
        <strain evidence="1 2">DSM 2631</strain>
    </source>
</reference>